<dbReference type="EMBL" id="HBUF01462341">
    <property type="protein sequence ID" value="CAG6744225.1"/>
    <property type="molecule type" value="Transcribed_RNA"/>
</dbReference>
<feature type="compositionally biased region" description="Basic residues" evidence="1">
    <location>
        <begin position="94"/>
        <end position="111"/>
    </location>
</feature>
<evidence type="ECO:0000256" key="1">
    <source>
        <dbReference type="SAM" id="MobiDB-lite"/>
    </source>
</evidence>
<feature type="region of interest" description="Disordered" evidence="1">
    <location>
        <begin position="62"/>
        <end position="111"/>
    </location>
</feature>
<feature type="compositionally biased region" description="Basic residues" evidence="1">
    <location>
        <begin position="62"/>
        <end position="79"/>
    </location>
</feature>
<dbReference type="AlphaFoldDB" id="A0A8D9EA45"/>
<organism evidence="2">
    <name type="scientific">Cacopsylla melanoneura</name>
    <dbReference type="NCBI Taxonomy" id="428564"/>
    <lineage>
        <taxon>Eukaryota</taxon>
        <taxon>Metazoa</taxon>
        <taxon>Ecdysozoa</taxon>
        <taxon>Arthropoda</taxon>
        <taxon>Hexapoda</taxon>
        <taxon>Insecta</taxon>
        <taxon>Pterygota</taxon>
        <taxon>Neoptera</taxon>
        <taxon>Paraneoptera</taxon>
        <taxon>Hemiptera</taxon>
        <taxon>Sternorrhyncha</taxon>
        <taxon>Psylloidea</taxon>
        <taxon>Psyllidae</taxon>
        <taxon>Psyllinae</taxon>
        <taxon>Cacopsylla</taxon>
    </lineage>
</organism>
<name>A0A8D9EA45_9HEMI</name>
<evidence type="ECO:0000313" key="2">
    <source>
        <dbReference type="EMBL" id="CAG6744225.1"/>
    </source>
</evidence>
<feature type="region of interest" description="Disordered" evidence="1">
    <location>
        <begin position="1"/>
        <end position="20"/>
    </location>
</feature>
<reference evidence="2" key="1">
    <citation type="submission" date="2021-05" db="EMBL/GenBank/DDBJ databases">
        <authorList>
            <person name="Alioto T."/>
            <person name="Alioto T."/>
            <person name="Gomez Garrido J."/>
        </authorList>
    </citation>
    <scope>NUCLEOTIDE SEQUENCE</scope>
</reference>
<proteinExistence type="predicted"/>
<protein>
    <submittedName>
        <fullName evidence="2">Uncharacterized protein</fullName>
    </submittedName>
</protein>
<accession>A0A8D9EA45</accession>
<sequence>MPHSTINSTQRSEMPRVLSNTNTTSISLVVLKRKVIITAKTTRKTLTVPALKRGDQNTTLKNHTKAVRAKKRRRKRTRVGKGITTKTKEAARNKERKRRRNIVWKKKHTRN</sequence>